<dbReference type="EMBL" id="PFWU01000049">
    <property type="protein sequence ID" value="PJA45099.1"/>
    <property type="molecule type" value="Genomic_DNA"/>
</dbReference>
<protein>
    <submittedName>
        <fullName evidence="1">Uncharacterized protein</fullName>
    </submittedName>
</protein>
<accession>A0A2M7XB58</accession>
<organism evidence="1 2">
    <name type="scientific">Candidatus Uhrbacteria bacterium CG_4_9_14_3_um_filter_50_9</name>
    <dbReference type="NCBI Taxonomy" id="1975035"/>
    <lineage>
        <taxon>Bacteria</taxon>
        <taxon>Candidatus Uhriibacteriota</taxon>
    </lineage>
</organism>
<name>A0A2M7XB58_9BACT</name>
<sequence length="302" mass="35971">MPTPLEQATVRTLAWFSLTGYPVTVFEVWKWMIEPERTYELSEVYRAFAESEWLRQKVQFQEGFYALKGTLPLAKQIEGRHDRFVDALRKFRILKRVLPFIQIVPGVQSVGVVNTLSWWFTNRESDIDLYIITRPNHIWLTRLLLVAPFALLKKRPHTGAQDPFCFSFFSTREALQMERVKLERDYYLAFWCKSIVSLVDHQGDLIQFQQENRWVNRVLPHAHARSVHPYQTLRYHISFPISLGWLNAMSRTLQRRRLPATLKEIANTDSRVVVTDEMLKFHQNDRREFYRDAFESLLERHL</sequence>
<dbReference type="AlphaFoldDB" id="A0A2M7XB58"/>
<comment type="caution">
    <text evidence="1">The sequence shown here is derived from an EMBL/GenBank/DDBJ whole genome shotgun (WGS) entry which is preliminary data.</text>
</comment>
<evidence type="ECO:0000313" key="2">
    <source>
        <dbReference type="Proteomes" id="UP000229385"/>
    </source>
</evidence>
<proteinExistence type="predicted"/>
<gene>
    <name evidence="1" type="ORF">CO174_04660</name>
</gene>
<dbReference type="Proteomes" id="UP000229385">
    <property type="component" value="Unassembled WGS sequence"/>
</dbReference>
<reference evidence="2" key="1">
    <citation type="submission" date="2017-09" db="EMBL/GenBank/DDBJ databases">
        <title>Depth-based differentiation of microbial function through sediment-hosted aquifers and enrichment of novel symbionts in the deep terrestrial subsurface.</title>
        <authorList>
            <person name="Probst A.J."/>
            <person name="Ladd B."/>
            <person name="Jarett J.K."/>
            <person name="Geller-Mcgrath D.E."/>
            <person name="Sieber C.M.K."/>
            <person name="Emerson J.B."/>
            <person name="Anantharaman K."/>
            <person name="Thomas B.C."/>
            <person name="Malmstrom R."/>
            <person name="Stieglmeier M."/>
            <person name="Klingl A."/>
            <person name="Woyke T."/>
            <person name="Ryan C.M."/>
            <person name="Banfield J.F."/>
        </authorList>
    </citation>
    <scope>NUCLEOTIDE SEQUENCE [LARGE SCALE GENOMIC DNA]</scope>
</reference>
<evidence type="ECO:0000313" key="1">
    <source>
        <dbReference type="EMBL" id="PJA45099.1"/>
    </source>
</evidence>